<dbReference type="CDD" id="cd01134">
    <property type="entry name" value="V_A-ATPase_A"/>
    <property type="match status" value="1"/>
</dbReference>
<dbReference type="SUPFAM" id="SSF47917">
    <property type="entry name" value="C-terminal domain of alpha and beta subunits of F1 ATP synthase"/>
    <property type="match status" value="1"/>
</dbReference>
<dbReference type="Pfam" id="PF16886">
    <property type="entry name" value="ATP-synt_ab_Xtn"/>
    <property type="match status" value="1"/>
</dbReference>
<dbReference type="PROSITE" id="PS00152">
    <property type="entry name" value="ATPASE_ALPHA_BETA"/>
    <property type="match status" value="1"/>
</dbReference>
<dbReference type="InterPro" id="IPR020003">
    <property type="entry name" value="ATPase_a/bsu_AS"/>
</dbReference>
<feature type="domain" description="ATPsynthase alpha/beta subunit barrel-sandwich" evidence="15">
    <location>
        <begin position="110"/>
        <end position="196"/>
    </location>
</feature>
<dbReference type="InterPro" id="IPR031686">
    <property type="entry name" value="ATP-synth_a_Xtn"/>
</dbReference>
<dbReference type="PATRIC" id="fig|1203610.3.peg.4418"/>
<dbReference type="HOGENOM" id="CLU_008162_1_1_10"/>
<comment type="similarity">
    <text evidence="1 12">Belongs to the ATPase alpha/beta chains family.</text>
</comment>
<dbReference type="GO" id="GO:0046961">
    <property type="term" value="F:proton-transporting ATPase activity, rotational mechanism"/>
    <property type="evidence" value="ECO:0007669"/>
    <property type="project" value="InterPro"/>
</dbReference>
<evidence type="ECO:0000256" key="4">
    <source>
        <dbReference type="ARBA" id="ARBA00022448"/>
    </source>
</evidence>
<organism evidence="16 17">
    <name type="scientific">Parabacteroides gordonii MS-1 = DSM 23371</name>
    <dbReference type="NCBI Taxonomy" id="1203610"/>
    <lineage>
        <taxon>Bacteria</taxon>
        <taxon>Pseudomonadati</taxon>
        <taxon>Bacteroidota</taxon>
        <taxon>Bacteroidia</taxon>
        <taxon>Bacteroidales</taxon>
        <taxon>Tannerellaceae</taxon>
        <taxon>Parabacteroides</taxon>
    </lineage>
</organism>
<keyword evidence="4 12" id="KW-0813">Transport</keyword>
<evidence type="ECO:0000256" key="11">
    <source>
        <dbReference type="ARBA" id="ARBA00054855"/>
    </source>
</evidence>
<dbReference type="Gene3D" id="2.30.30.650">
    <property type="match status" value="1"/>
</dbReference>
<dbReference type="RefSeq" id="WP_028729161.1">
    <property type="nucleotide sequence ID" value="NZ_KE386763.1"/>
</dbReference>
<evidence type="ECO:0000256" key="5">
    <source>
        <dbReference type="ARBA" id="ARBA00022741"/>
    </source>
</evidence>
<dbReference type="Gene3D" id="2.40.50.100">
    <property type="match status" value="1"/>
</dbReference>
<evidence type="ECO:0000313" key="16">
    <source>
        <dbReference type="EMBL" id="KKB49277.1"/>
    </source>
</evidence>
<keyword evidence="8 12" id="KW-0406">Ion transport</keyword>
<evidence type="ECO:0000256" key="6">
    <source>
        <dbReference type="ARBA" id="ARBA00022840"/>
    </source>
</evidence>
<dbReference type="SUPFAM" id="SSF52540">
    <property type="entry name" value="P-loop containing nucleoside triphosphate hydrolases"/>
    <property type="match status" value="1"/>
</dbReference>
<dbReference type="GO" id="GO:0005524">
    <property type="term" value="F:ATP binding"/>
    <property type="evidence" value="ECO:0007669"/>
    <property type="project" value="UniProtKB-UniRule"/>
</dbReference>
<dbReference type="HAMAP" id="MF_00309">
    <property type="entry name" value="ATP_synth_A_arch"/>
    <property type="match status" value="1"/>
</dbReference>
<evidence type="ECO:0000256" key="10">
    <source>
        <dbReference type="ARBA" id="ARBA00048383"/>
    </source>
</evidence>
<dbReference type="GO" id="GO:0046933">
    <property type="term" value="F:proton-transporting ATP synthase activity, rotational mechanism"/>
    <property type="evidence" value="ECO:0007669"/>
    <property type="project" value="UniProtKB-UniRule"/>
</dbReference>
<feature type="domain" description="ATPase F1/V1/A1 complex alpha/beta subunit N-terminal" evidence="14">
    <location>
        <begin position="10"/>
        <end position="71"/>
    </location>
</feature>
<evidence type="ECO:0000256" key="9">
    <source>
        <dbReference type="ARBA" id="ARBA00031719"/>
    </source>
</evidence>
<dbReference type="PANTHER" id="PTHR43607">
    <property type="entry name" value="V-TYPE PROTON ATPASE CATALYTIC SUBUNIT A"/>
    <property type="match status" value="1"/>
</dbReference>
<comment type="caution">
    <text evidence="16">The sequence shown here is derived from an EMBL/GenBank/DDBJ whole genome shotgun (WGS) entry which is preliminary data.</text>
</comment>
<evidence type="ECO:0000256" key="8">
    <source>
        <dbReference type="ARBA" id="ARBA00023065"/>
    </source>
</evidence>
<dbReference type="Pfam" id="PF02874">
    <property type="entry name" value="ATP-synt_ab_N"/>
    <property type="match status" value="1"/>
</dbReference>
<evidence type="ECO:0000256" key="12">
    <source>
        <dbReference type="HAMAP-Rule" id="MF_00309"/>
    </source>
</evidence>
<evidence type="ECO:0000256" key="7">
    <source>
        <dbReference type="ARBA" id="ARBA00022967"/>
    </source>
</evidence>
<protein>
    <recommendedName>
        <fullName evidence="3 12">V-type ATP synthase alpha chain</fullName>
        <ecNumber evidence="2 12">7.1.2.2</ecNumber>
    </recommendedName>
    <alternativeName>
        <fullName evidence="9 12">V-ATPase subunit A</fullName>
    </alternativeName>
</protein>
<feature type="domain" description="ATPase F1/V1/A1 complex alpha/beta subunit nucleotide-binding" evidence="13">
    <location>
        <begin position="215"/>
        <end position="436"/>
    </location>
</feature>
<keyword evidence="6 12" id="KW-0067">ATP-binding</keyword>
<evidence type="ECO:0000259" key="14">
    <source>
        <dbReference type="Pfam" id="PF02874"/>
    </source>
</evidence>
<dbReference type="NCBIfam" id="NF003220">
    <property type="entry name" value="PRK04192.1"/>
    <property type="match status" value="1"/>
</dbReference>
<keyword evidence="5 12" id="KW-0547">Nucleotide-binding</keyword>
<evidence type="ECO:0000259" key="13">
    <source>
        <dbReference type="Pfam" id="PF00006"/>
    </source>
</evidence>
<dbReference type="Proteomes" id="UP000033035">
    <property type="component" value="Unassembled WGS sequence"/>
</dbReference>
<feature type="binding site" evidence="12">
    <location>
        <begin position="235"/>
        <end position="242"/>
    </location>
    <ligand>
        <name>ATP</name>
        <dbReference type="ChEBI" id="CHEBI:30616"/>
    </ligand>
</feature>
<dbReference type="FunFam" id="3.40.50.300:FF:000675">
    <property type="entry name" value="V-type ATP synthase alpha chain"/>
    <property type="match status" value="1"/>
</dbReference>
<keyword evidence="17" id="KW-1185">Reference proteome</keyword>
<dbReference type="Gene3D" id="1.10.1140.10">
    <property type="entry name" value="Bovine Mitochondrial F1-atpase, Atp Synthase Beta Chain, Chain D, domain 3"/>
    <property type="match status" value="1"/>
</dbReference>
<dbReference type="InterPro" id="IPR000194">
    <property type="entry name" value="ATPase_F1/V1/A1_a/bsu_nucl-bd"/>
</dbReference>
<evidence type="ECO:0000256" key="2">
    <source>
        <dbReference type="ARBA" id="ARBA00012473"/>
    </source>
</evidence>
<dbReference type="AlphaFoldDB" id="A0A0F5IVV5"/>
<sequence>MATKGIVKGIVSNLVTVEVDGPVSQNEICYISVGGVKLMAEVIKVIGKDAFVQVFESTRGMRVGDEAEFEGHMLEVTLGPGMLSRNYDGLQNDLDKMDGVFLKRGEYTFALDNDKLWDFKPLAKVGDQVAAGDWLGEVDENFQPHKIMVPFTFKGTFTVKSLAEAGQYTINQTIAVLTDEEGKDIDVNMIQRWPVKRAVTCYKEKPRPYKLLETGVRTIDTVNPIVEGGTGFIPGPFGTGKTVLQHAISKQAEADIVIIAACGERANEVVEIFTEFPELIDPHTGRKLMERTIIIANTSNMPVAAREASVYTAMTLAEYYRSMGLKVLLMADSTSRWAQALREMSNRLEELPGPDAFPMDLSAIVANFYARAGFVELNNGKTGSVTFIGTVSPAGGNLKEPVTENTKKVARCFYALEQERADRKRYPAVNPIDSYSKYLEYPEFQEYIAKHISPEWIDKVNEIKTRMLRGKEIAEQINILGDDGVPVEYHVTFWKSELIDFVILQQDAFDAIDAVTPLARQEFMLDKVVKICHAEFRFDTFLEVMEYFKQMINVFKQMNYSEYESDQFKKFNDQLDALLAERMEK</sequence>
<keyword evidence="7 12" id="KW-1278">Translocase</keyword>
<dbReference type="EMBL" id="AQHW01000025">
    <property type="protein sequence ID" value="KKB49277.1"/>
    <property type="molecule type" value="Genomic_DNA"/>
</dbReference>
<dbReference type="InterPro" id="IPR022878">
    <property type="entry name" value="V-ATPase_asu"/>
</dbReference>
<dbReference type="InterPro" id="IPR027417">
    <property type="entry name" value="P-loop_NTPase"/>
</dbReference>
<accession>A0A0F5IVV5</accession>
<dbReference type="InterPro" id="IPR024034">
    <property type="entry name" value="ATPase_F1/V1_b/a_C"/>
</dbReference>
<comment type="function">
    <text evidence="11 12">Produces ATP from ADP in the presence of a proton gradient across the membrane. The V-type alpha chain is a catalytic subunit.</text>
</comment>
<dbReference type="GO" id="GO:0042777">
    <property type="term" value="P:proton motive force-driven plasma membrane ATP synthesis"/>
    <property type="evidence" value="ECO:0007669"/>
    <property type="project" value="UniProtKB-UniRule"/>
</dbReference>
<dbReference type="PANTHER" id="PTHR43607:SF1">
    <property type="entry name" value="H(+)-TRANSPORTING TWO-SECTOR ATPASE"/>
    <property type="match status" value="1"/>
</dbReference>
<comment type="catalytic activity">
    <reaction evidence="10 12">
        <text>ATP + H2O + 4 H(+)(in) = ADP + phosphate + 5 H(+)(out)</text>
        <dbReference type="Rhea" id="RHEA:57720"/>
        <dbReference type="ChEBI" id="CHEBI:15377"/>
        <dbReference type="ChEBI" id="CHEBI:15378"/>
        <dbReference type="ChEBI" id="CHEBI:30616"/>
        <dbReference type="ChEBI" id="CHEBI:43474"/>
        <dbReference type="ChEBI" id="CHEBI:456216"/>
        <dbReference type="EC" id="7.1.2.2"/>
    </reaction>
</comment>
<dbReference type="InterPro" id="IPR004100">
    <property type="entry name" value="ATPase_F1/V1/A1_a/bsu_N"/>
</dbReference>
<evidence type="ECO:0000259" key="15">
    <source>
        <dbReference type="Pfam" id="PF16886"/>
    </source>
</evidence>
<evidence type="ECO:0000256" key="1">
    <source>
        <dbReference type="ARBA" id="ARBA00008936"/>
    </source>
</evidence>
<gene>
    <name evidence="12" type="primary">atpA</name>
    <name evidence="16" type="ORF">HMPREF1536_04341</name>
</gene>
<evidence type="ECO:0000313" key="17">
    <source>
        <dbReference type="Proteomes" id="UP000033035"/>
    </source>
</evidence>
<dbReference type="CDD" id="cd01426">
    <property type="entry name" value="ATP-synt_F1_V1_A1_AB_FliI_N"/>
    <property type="match status" value="1"/>
</dbReference>
<keyword evidence="12" id="KW-0375">Hydrogen ion transport</keyword>
<evidence type="ECO:0000256" key="3">
    <source>
        <dbReference type="ARBA" id="ARBA00018003"/>
    </source>
</evidence>
<dbReference type="STRING" id="1203610.HMPREF1536_04341"/>
<dbReference type="Gene3D" id="3.40.50.300">
    <property type="entry name" value="P-loop containing nucleotide triphosphate hydrolases"/>
    <property type="match status" value="1"/>
</dbReference>
<keyword evidence="12" id="KW-0066">ATP synthesis</keyword>
<name>A0A0F5IVV5_9BACT</name>
<dbReference type="EC" id="7.1.2.2" evidence="2 12"/>
<dbReference type="Pfam" id="PF00006">
    <property type="entry name" value="ATP-synt_ab"/>
    <property type="match status" value="1"/>
</dbReference>
<proteinExistence type="inferred from homology"/>
<reference evidence="16 17" key="1">
    <citation type="submission" date="2013-04" db="EMBL/GenBank/DDBJ databases">
        <title>The Genome Sequence of Parabacteroides gordonii DSM 23371.</title>
        <authorList>
            <consortium name="The Broad Institute Genomics Platform"/>
            <person name="Earl A."/>
            <person name="Ward D."/>
            <person name="Feldgarden M."/>
            <person name="Gevers D."/>
            <person name="Martens E."/>
            <person name="Sakamoto M."/>
            <person name="Benno Y."/>
            <person name="Suzuki N."/>
            <person name="Matsunaga N."/>
            <person name="Koshihara K."/>
            <person name="Seki M."/>
            <person name="Komiya H."/>
            <person name="Walker B."/>
            <person name="Young S."/>
            <person name="Zeng Q."/>
            <person name="Gargeya S."/>
            <person name="Fitzgerald M."/>
            <person name="Haas B."/>
            <person name="Abouelleil A."/>
            <person name="Allen A.W."/>
            <person name="Alvarado L."/>
            <person name="Arachchi H.M."/>
            <person name="Berlin A.M."/>
            <person name="Chapman S.B."/>
            <person name="Gainer-Dewar J."/>
            <person name="Goldberg J."/>
            <person name="Griggs A."/>
            <person name="Gujja S."/>
            <person name="Hansen M."/>
            <person name="Howarth C."/>
            <person name="Imamovic A."/>
            <person name="Ireland A."/>
            <person name="Larimer J."/>
            <person name="McCowan C."/>
            <person name="Murphy C."/>
            <person name="Pearson M."/>
            <person name="Poon T.W."/>
            <person name="Priest M."/>
            <person name="Roberts A."/>
            <person name="Saif S."/>
            <person name="Shea T."/>
            <person name="Sisk P."/>
            <person name="Sykes S."/>
            <person name="Wortman J."/>
            <person name="Nusbaum C."/>
            <person name="Birren B."/>
        </authorList>
    </citation>
    <scope>NUCLEOTIDE SEQUENCE [LARGE SCALE GENOMIC DNA]</scope>
    <source>
        <strain evidence="16 17">MS-1</strain>
    </source>
</reference>